<evidence type="ECO:0000313" key="4">
    <source>
        <dbReference type="Proteomes" id="UP001302676"/>
    </source>
</evidence>
<feature type="region of interest" description="Disordered" evidence="1">
    <location>
        <begin position="1"/>
        <end position="53"/>
    </location>
</feature>
<dbReference type="InterPro" id="IPR025952">
    <property type="entry name" value="R3H-assoc_dom"/>
</dbReference>
<evidence type="ECO:0000259" key="2">
    <source>
        <dbReference type="Pfam" id="PF13902"/>
    </source>
</evidence>
<feature type="domain" description="R3H-associated N-terminal" evidence="2">
    <location>
        <begin position="142"/>
        <end position="257"/>
    </location>
</feature>
<feature type="region of interest" description="Disordered" evidence="1">
    <location>
        <begin position="298"/>
        <end position="318"/>
    </location>
</feature>
<keyword evidence="4" id="KW-1185">Reference proteome</keyword>
<protein>
    <submittedName>
        <fullName evidence="3">R3H-associated N-terminal domain-containing protein</fullName>
    </submittedName>
</protein>
<feature type="compositionally biased region" description="Pro residues" evidence="1">
    <location>
        <begin position="33"/>
        <end position="43"/>
    </location>
</feature>
<dbReference type="EMBL" id="MU853576">
    <property type="protein sequence ID" value="KAK4144565.1"/>
    <property type="molecule type" value="Genomic_DNA"/>
</dbReference>
<dbReference type="Pfam" id="PF13902">
    <property type="entry name" value="R3H-assoc"/>
    <property type="match status" value="1"/>
</dbReference>
<feature type="compositionally biased region" description="Low complexity" evidence="1">
    <location>
        <begin position="298"/>
        <end position="311"/>
    </location>
</feature>
<feature type="compositionally biased region" description="Basic and acidic residues" evidence="1">
    <location>
        <begin position="145"/>
        <end position="170"/>
    </location>
</feature>
<dbReference type="AlphaFoldDB" id="A0AAN6V4E6"/>
<evidence type="ECO:0000313" key="3">
    <source>
        <dbReference type="EMBL" id="KAK4144565.1"/>
    </source>
</evidence>
<dbReference type="RefSeq" id="XP_062637936.1">
    <property type="nucleotide sequence ID" value="XM_062776936.1"/>
</dbReference>
<feature type="region of interest" description="Disordered" evidence="1">
    <location>
        <begin position="217"/>
        <end position="255"/>
    </location>
</feature>
<comment type="caution">
    <text evidence="3">The sequence shown here is derived from an EMBL/GenBank/DDBJ whole genome shotgun (WGS) entry which is preliminary data.</text>
</comment>
<name>A0AAN6V4E6_9PEZI</name>
<evidence type="ECO:0000256" key="1">
    <source>
        <dbReference type="SAM" id="MobiDB-lite"/>
    </source>
</evidence>
<proteinExistence type="predicted"/>
<dbReference type="GeneID" id="87813549"/>
<reference evidence="3" key="2">
    <citation type="submission" date="2023-05" db="EMBL/GenBank/DDBJ databases">
        <authorList>
            <consortium name="Lawrence Berkeley National Laboratory"/>
            <person name="Steindorff A."/>
            <person name="Hensen N."/>
            <person name="Bonometti L."/>
            <person name="Westerberg I."/>
            <person name="Brannstrom I.O."/>
            <person name="Guillou S."/>
            <person name="Cros-Aarteil S."/>
            <person name="Calhoun S."/>
            <person name="Haridas S."/>
            <person name="Kuo A."/>
            <person name="Mondo S."/>
            <person name="Pangilinan J."/>
            <person name="Riley R."/>
            <person name="Labutti K."/>
            <person name="Andreopoulos B."/>
            <person name="Lipzen A."/>
            <person name="Chen C."/>
            <person name="Yanf M."/>
            <person name="Daum C."/>
            <person name="Ng V."/>
            <person name="Clum A."/>
            <person name="Ohm R."/>
            <person name="Martin F."/>
            <person name="Silar P."/>
            <person name="Natvig D."/>
            <person name="Lalanne C."/>
            <person name="Gautier V."/>
            <person name="Ament-Velasquez S.L."/>
            <person name="Kruys A."/>
            <person name="Hutchinson M.I."/>
            <person name="Powell A.J."/>
            <person name="Barry K."/>
            <person name="Miller A.N."/>
            <person name="Grigoriev I.V."/>
            <person name="Debuchy R."/>
            <person name="Gladieux P."/>
            <person name="Thoren M.H."/>
            <person name="Johannesson H."/>
        </authorList>
    </citation>
    <scope>NUCLEOTIDE SEQUENCE</scope>
    <source>
        <strain evidence="3">CBS 141.50</strain>
    </source>
</reference>
<feature type="compositionally biased region" description="Low complexity" evidence="1">
    <location>
        <begin position="19"/>
        <end position="32"/>
    </location>
</feature>
<organism evidence="3 4">
    <name type="scientific">Dichotomopilus funicola</name>
    <dbReference type="NCBI Taxonomy" id="1934379"/>
    <lineage>
        <taxon>Eukaryota</taxon>
        <taxon>Fungi</taxon>
        <taxon>Dikarya</taxon>
        <taxon>Ascomycota</taxon>
        <taxon>Pezizomycotina</taxon>
        <taxon>Sordariomycetes</taxon>
        <taxon>Sordariomycetidae</taxon>
        <taxon>Sordariales</taxon>
        <taxon>Chaetomiaceae</taxon>
        <taxon>Dichotomopilus</taxon>
    </lineage>
</organism>
<accession>A0AAN6V4E6</accession>
<gene>
    <name evidence="3" type="ORF">C8A04DRAFT_11356</name>
</gene>
<feature type="region of interest" description="Disordered" evidence="1">
    <location>
        <begin position="415"/>
        <end position="444"/>
    </location>
</feature>
<feature type="compositionally biased region" description="Basic and acidic residues" evidence="1">
    <location>
        <begin position="243"/>
        <end position="253"/>
    </location>
</feature>
<sequence>MAITRAPTVHDDDEPGDYPSQPSQPSQPLQHQGPPPPTHPAHPPNTLHQRSLSEASTVSLDIEAWTVSALESLSIAPIARGTGSALSIPLDGAAAPVSGGRKGGDGAVGEDAHHAGAGMTLRGVVFDSNADTYGANIVPPRRPPSRRDSMRKRDALLKGKEGSRQRRRWENDRLLHVPNVVPPQPSDWEIHPTHRVLPTVPYQLAQYWDKGLREQHLRRTSDGTRRRGGKAAQTSSPGTADPELGHVPRDLRNTAKRTPAVKSWLRALEEPVRAFVVERGLAAPLAATAAAAAAADHAADDNNNAANNSSSDETDPDDEEIVFVGRRGLRTRDGKPPQAACRFKMAQRQVAGRAGEEEVGMVLEMGEDDGRGGSGNSGGAFKRWLTHSISDYYGLDSKSALVGNPARRVIYVGVKPNPRPKTKQQHAAAGVHHHQSHTSELGRLPALPPPLWEMF</sequence>
<dbReference type="Proteomes" id="UP001302676">
    <property type="component" value="Unassembled WGS sequence"/>
</dbReference>
<reference evidence="3" key="1">
    <citation type="journal article" date="2023" name="Mol. Phylogenet. Evol.">
        <title>Genome-scale phylogeny and comparative genomics of the fungal order Sordariales.</title>
        <authorList>
            <person name="Hensen N."/>
            <person name="Bonometti L."/>
            <person name="Westerberg I."/>
            <person name="Brannstrom I.O."/>
            <person name="Guillou S."/>
            <person name="Cros-Aarteil S."/>
            <person name="Calhoun S."/>
            <person name="Haridas S."/>
            <person name="Kuo A."/>
            <person name="Mondo S."/>
            <person name="Pangilinan J."/>
            <person name="Riley R."/>
            <person name="LaButti K."/>
            <person name="Andreopoulos B."/>
            <person name="Lipzen A."/>
            <person name="Chen C."/>
            <person name="Yan M."/>
            <person name="Daum C."/>
            <person name="Ng V."/>
            <person name="Clum A."/>
            <person name="Steindorff A."/>
            <person name="Ohm R.A."/>
            <person name="Martin F."/>
            <person name="Silar P."/>
            <person name="Natvig D.O."/>
            <person name="Lalanne C."/>
            <person name="Gautier V."/>
            <person name="Ament-Velasquez S.L."/>
            <person name="Kruys A."/>
            <person name="Hutchinson M.I."/>
            <person name="Powell A.J."/>
            <person name="Barry K."/>
            <person name="Miller A.N."/>
            <person name="Grigoriev I.V."/>
            <person name="Debuchy R."/>
            <person name="Gladieux P."/>
            <person name="Hiltunen Thoren M."/>
            <person name="Johannesson H."/>
        </authorList>
    </citation>
    <scope>NUCLEOTIDE SEQUENCE</scope>
    <source>
        <strain evidence="3">CBS 141.50</strain>
    </source>
</reference>
<feature type="region of interest" description="Disordered" evidence="1">
    <location>
        <begin position="131"/>
        <end position="170"/>
    </location>
</feature>